<protein>
    <submittedName>
        <fullName evidence="1">DUF6493 family protein</fullName>
    </submittedName>
</protein>
<proteinExistence type="predicted"/>
<gene>
    <name evidence="1" type="ORF">ACFP2T_07930</name>
</gene>
<reference evidence="2" key="1">
    <citation type="journal article" date="2019" name="Int. J. Syst. Evol. Microbiol.">
        <title>The Global Catalogue of Microorganisms (GCM) 10K type strain sequencing project: providing services to taxonomists for standard genome sequencing and annotation.</title>
        <authorList>
            <consortium name="The Broad Institute Genomics Platform"/>
            <consortium name="The Broad Institute Genome Sequencing Center for Infectious Disease"/>
            <person name="Wu L."/>
            <person name="Ma J."/>
        </authorList>
    </citation>
    <scope>NUCLEOTIDE SEQUENCE [LARGE SCALE GENOMIC DNA]</scope>
    <source>
        <strain evidence="2">ZS-35-S2</strain>
    </source>
</reference>
<name>A0ABW1K334_9ACTN</name>
<dbReference type="EMBL" id="JBHSPR010000007">
    <property type="protein sequence ID" value="MFC6016121.1"/>
    <property type="molecule type" value="Genomic_DNA"/>
</dbReference>
<evidence type="ECO:0000313" key="1">
    <source>
        <dbReference type="EMBL" id="MFC6016121.1"/>
    </source>
</evidence>
<evidence type="ECO:0000313" key="2">
    <source>
        <dbReference type="Proteomes" id="UP001596203"/>
    </source>
</evidence>
<comment type="caution">
    <text evidence="1">The sequence shown here is derived from an EMBL/GenBank/DDBJ whole genome shotgun (WGS) entry which is preliminary data.</text>
</comment>
<organism evidence="1 2">
    <name type="scientific">Plantactinospora solaniradicis</name>
    <dbReference type="NCBI Taxonomy" id="1723736"/>
    <lineage>
        <taxon>Bacteria</taxon>
        <taxon>Bacillati</taxon>
        <taxon>Actinomycetota</taxon>
        <taxon>Actinomycetes</taxon>
        <taxon>Micromonosporales</taxon>
        <taxon>Micromonosporaceae</taxon>
        <taxon>Plantactinospora</taxon>
    </lineage>
</organism>
<keyword evidence="2" id="KW-1185">Reference proteome</keyword>
<sequence length="850" mass="90995">MTTLFDLITKGSVVETGAWLAGLDEQRRRQLGTELLAYVRRRRDNWWGGAEGTALAVAAVGCLPSAAKAAELLGRRSVRLDENAGPPVVDAARDRGVDWLPDLARRLADRLVRTDLDGNWSFVAHLVVAEKTPPPTGDMFVEGWLDSLAWPTQRLRPYPLIDRLRADPFLDAMLPRLFEVDGIGTRMAFQDLKTREPLALPHTLIRLAAQGRLDRTVLLNGCVDRLLRGDRPAALRPFSVLHDLLAPTPGERTDRRADYLRLLADAPGPVASMAQKALRGLADVEFEAVLDASRAVLLRPEKALVRGQLGWLDQLARQRRDRAPEVAAVLAEMGEHPAVELRDRAAALAAKHGVVPAPVGVVVHAGDDLPAPPAPAAAPPPITDPDELAEEVATLLSTRITALPLERILDGVVRLGGADQPRLAQVLTPVLDRHRQQLEEHRWDPSCLHGQLGSLLRADLPPAEASALRSWWSGLLGAARQSQVTDPRVAPAQRLLRVRIAEIGTQLGRTRPVGLLAAPTRASGVLDPAVLYDRLAALGDQVPWHWDLTQALLRLPPVVDEALADRAAALGTPGGGRLAAWLRSGGLPRPQSQVVTVRFQRSTSYYFGDSSLAAQRVQVELSPPETPPAGRRHAERFDDPLGLLGGRVVRFPGHCADWSLLWPAVLPGYRELVAAYALTDVSSAADLEVQGAAGVLPLIAECTGPGGVALDLALAYGLGARHRSDRAAAVDALLLLAAADDLDAGAVGRQVGDLGAGGMLTLTRCVEPLRDVAMAGARLSVWRLLAAALPALLAAPKPPRGIPDLLTLAAETATATGVRIEVPGLAEVAARRGSSRLVAEARRLATALDR</sequence>
<dbReference type="RefSeq" id="WP_377419211.1">
    <property type="nucleotide sequence ID" value="NZ_JBHSPR010000007.1"/>
</dbReference>
<accession>A0ABW1K334</accession>
<dbReference type="Proteomes" id="UP001596203">
    <property type="component" value="Unassembled WGS sequence"/>
</dbReference>